<keyword evidence="2" id="KW-0547">Nucleotide-binding</keyword>
<dbReference type="Proteomes" id="UP000031056">
    <property type="component" value="Unassembled WGS sequence"/>
</dbReference>
<keyword evidence="3 4" id="KW-0418">Kinase</keyword>
<comment type="similarity">
    <text evidence="4">Belongs to the adenylate kinase family.</text>
</comment>
<dbReference type="HAMAP" id="MF_00235">
    <property type="entry name" value="Adenylate_kinase_Adk"/>
    <property type="match status" value="1"/>
</dbReference>
<evidence type="ECO:0000256" key="4">
    <source>
        <dbReference type="RuleBase" id="RU003330"/>
    </source>
</evidence>
<dbReference type="InParanoid" id="A0A0B2UEQ2"/>
<dbReference type="SUPFAM" id="SSF52540">
    <property type="entry name" value="P-loop containing nucleoside triphosphate hydrolases"/>
    <property type="match status" value="1"/>
</dbReference>
<dbReference type="Pfam" id="PF00406">
    <property type="entry name" value="ADK"/>
    <property type="match status" value="1"/>
</dbReference>
<dbReference type="OrthoDB" id="439792at2759"/>
<dbReference type="PANTHER" id="PTHR23359">
    <property type="entry name" value="NUCLEOTIDE KINASE"/>
    <property type="match status" value="1"/>
</dbReference>
<dbReference type="EMBL" id="JOKQ01000006">
    <property type="protein sequence ID" value="KHN69566.1"/>
    <property type="molecule type" value="Genomic_DNA"/>
</dbReference>
<accession>A0A0B2UEQ2</accession>
<dbReference type="GO" id="GO:0005524">
    <property type="term" value="F:ATP binding"/>
    <property type="evidence" value="ECO:0007669"/>
    <property type="project" value="InterPro"/>
</dbReference>
<evidence type="ECO:0000256" key="3">
    <source>
        <dbReference type="ARBA" id="ARBA00022777"/>
    </source>
</evidence>
<proteinExistence type="inferred from homology"/>
<dbReference type="Gene3D" id="3.40.50.300">
    <property type="entry name" value="P-loop containing nucleotide triphosphate hydrolases"/>
    <property type="match status" value="1"/>
</dbReference>
<dbReference type="STRING" id="1354746.A0A0B2UEQ2"/>
<dbReference type="AlphaFoldDB" id="A0A0B2UEQ2"/>
<evidence type="ECO:0000256" key="2">
    <source>
        <dbReference type="ARBA" id="ARBA00022741"/>
    </source>
</evidence>
<dbReference type="InterPro" id="IPR000850">
    <property type="entry name" value="Adenylat/UMP-CMP_kin"/>
</dbReference>
<name>A0A0B2UEQ2_9MICR</name>
<evidence type="ECO:0000256" key="1">
    <source>
        <dbReference type="ARBA" id="ARBA00022679"/>
    </source>
</evidence>
<keyword evidence="6" id="KW-1185">Reference proteome</keyword>
<dbReference type="HOGENOM" id="CLU_032354_4_2_1"/>
<keyword evidence="1 4" id="KW-0808">Transferase</keyword>
<protein>
    <submittedName>
        <fullName evidence="5">Adenylate kinase</fullName>
    </submittedName>
</protein>
<organism evidence="5 6">
    <name type="scientific">Ordospora colligata OC4</name>
    <dbReference type="NCBI Taxonomy" id="1354746"/>
    <lineage>
        <taxon>Eukaryota</taxon>
        <taxon>Fungi</taxon>
        <taxon>Fungi incertae sedis</taxon>
        <taxon>Microsporidia</taxon>
        <taxon>Ordosporidae</taxon>
        <taxon>Ordospora</taxon>
    </lineage>
</organism>
<reference evidence="5 6" key="1">
    <citation type="journal article" date="2014" name="MBio">
        <title>The Ordospora colligata genome; evolution of extreme reduction in microsporidia and host-to-parasite horizontal gene transfer.</title>
        <authorList>
            <person name="Pombert J.-F."/>
            <person name="Haag K.L."/>
            <person name="Beidas S."/>
            <person name="Ebert D."/>
            <person name="Keeling P.J."/>
        </authorList>
    </citation>
    <scope>NUCLEOTIDE SEQUENCE [LARGE SCALE GENOMIC DNA]</scope>
    <source>
        <strain evidence="5 6">OC4</strain>
    </source>
</reference>
<dbReference type="InterPro" id="IPR027417">
    <property type="entry name" value="P-loop_NTPase"/>
</dbReference>
<dbReference type="VEuPathDB" id="MicrosporidiaDB:M896_060650"/>
<evidence type="ECO:0000313" key="6">
    <source>
        <dbReference type="Proteomes" id="UP000031056"/>
    </source>
</evidence>
<sequence length="179" mass="20438">MNILKLVMLGPPGCGKGTQSKLISEKYVIPHVSSGDILRDEAKKDTAIAEEIRNVINAGGLVPERVMNEIVLDRIRSMEGFILDGYPRKIEQAEMLGEIDMAVFINVDQETCIQRICRRNEGRKDDNEDIARKRYDVYRKETEPIVEYYRAMGKLVEIDGSMECSTVFSEVCKMIERMN</sequence>
<dbReference type="CDD" id="cd01428">
    <property type="entry name" value="ADK"/>
    <property type="match status" value="1"/>
</dbReference>
<dbReference type="GeneID" id="26261936"/>
<dbReference type="InterPro" id="IPR033690">
    <property type="entry name" value="Adenylat_kinase_CS"/>
</dbReference>
<dbReference type="FunCoup" id="A0A0B2UEQ2">
    <property type="interactions" value="172"/>
</dbReference>
<dbReference type="PROSITE" id="PS00113">
    <property type="entry name" value="ADENYLATE_KINASE"/>
    <property type="match status" value="1"/>
</dbReference>
<gene>
    <name evidence="5" type="ORF">M896_060650</name>
</gene>
<dbReference type="GO" id="GO:0019205">
    <property type="term" value="F:nucleobase-containing compound kinase activity"/>
    <property type="evidence" value="ECO:0007669"/>
    <property type="project" value="InterPro"/>
</dbReference>
<evidence type="ECO:0000313" key="5">
    <source>
        <dbReference type="EMBL" id="KHN69566.1"/>
    </source>
</evidence>
<comment type="caution">
    <text evidence="5">The sequence shown here is derived from an EMBL/GenBank/DDBJ whole genome shotgun (WGS) entry which is preliminary data.</text>
</comment>
<dbReference type="RefSeq" id="XP_014563608.1">
    <property type="nucleotide sequence ID" value="XM_014708122.1"/>
</dbReference>
<dbReference type="PRINTS" id="PR00094">
    <property type="entry name" value="ADENYLTKNASE"/>
</dbReference>
<dbReference type="GO" id="GO:0006139">
    <property type="term" value="P:nucleobase-containing compound metabolic process"/>
    <property type="evidence" value="ECO:0007669"/>
    <property type="project" value="InterPro"/>
</dbReference>